<keyword evidence="3" id="KW-1185">Reference proteome</keyword>
<evidence type="ECO:0000259" key="1">
    <source>
        <dbReference type="PROSITE" id="PS51186"/>
    </source>
</evidence>
<organism evidence="2 3">
    <name type="scientific">Paludifilum halophilum</name>
    <dbReference type="NCBI Taxonomy" id="1642702"/>
    <lineage>
        <taxon>Bacteria</taxon>
        <taxon>Bacillati</taxon>
        <taxon>Bacillota</taxon>
        <taxon>Bacilli</taxon>
        <taxon>Bacillales</taxon>
        <taxon>Thermoactinomycetaceae</taxon>
        <taxon>Paludifilum</taxon>
    </lineage>
</organism>
<dbReference type="SUPFAM" id="SSF55729">
    <property type="entry name" value="Acyl-CoA N-acyltransferases (Nat)"/>
    <property type="match status" value="1"/>
</dbReference>
<gene>
    <name evidence="2" type="ORF">CHM34_04180</name>
</gene>
<dbReference type="InterPro" id="IPR000182">
    <property type="entry name" value="GNAT_dom"/>
</dbReference>
<name>A0A235B9P3_9BACL</name>
<dbReference type="InterPro" id="IPR051908">
    <property type="entry name" value="Ribosomal_N-acetyltransferase"/>
</dbReference>
<dbReference type="OrthoDB" id="9784707at2"/>
<dbReference type="Pfam" id="PF13302">
    <property type="entry name" value="Acetyltransf_3"/>
    <property type="match status" value="1"/>
</dbReference>
<dbReference type="InterPro" id="IPR016181">
    <property type="entry name" value="Acyl_CoA_acyltransferase"/>
</dbReference>
<dbReference type="GO" id="GO:1990189">
    <property type="term" value="F:protein N-terminal-serine acetyltransferase activity"/>
    <property type="evidence" value="ECO:0007669"/>
    <property type="project" value="TreeGrafter"/>
</dbReference>
<dbReference type="Gene3D" id="3.40.630.30">
    <property type="match status" value="1"/>
</dbReference>
<dbReference type="PROSITE" id="PS51186">
    <property type="entry name" value="GNAT"/>
    <property type="match status" value="1"/>
</dbReference>
<proteinExistence type="predicted"/>
<dbReference type="PANTHER" id="PTHR43441">
    <property type="entry name" value="RIBOSOMAL-PROTEIN-SERINE ACETYLTRANSFERASE"/>
    <property type="match status" value="1"/>
</dbReference>
<accession>A0A235B9P3</accession>
<dbReference type="AlphaFoldDB" id="A0A235B9P3"/>
<comment type="caution">
    <text evidence="2">The sequence shown here is derived from an EMBL/GenBank/DDBJ whole genome shotgun (WGS) entry which is preliminary data.</text>
</comment>
<dbReference type="EMBL" id="NOWF01000002">
    <property type="protein sequence ID" value="OYD08981.1"/>
    <property type="molecule type" value="Genomic_DNA"/>
</dbReference>
<dbReference type="GO" id="GO:0005737">
    <property type="term" value="C:cytoplasm"/>
    <property type="evidence" value="ECO:0007669"/>
    <property type="project" value="TreeGrafter"/>
</dbReference>
<protein>
    <recommendedName>
        <fullName evidence="1">N-acetyltransferase domain-containing protein</fullName>
    </recommendedName>
</protein>
<dbReference type="PANTHER" id="PTHR43441:SF11">
    <property type="entry name" value="RIBOSOMAL-PROTEIN-SERINE ACETYLTRANSFERASE"/>
    <property type="match status" value="1"/>
</dbReference>
<dbReference type="GO" id="GO:0008999">
    <property type="term" value="F:protein-N-terminal-alanine acetyltransferase activity"/>
    <property type="evidence" value="ECO:0007669"/>
    <property type="project" value="TreeGrafter"/>
</dbReference>
<evidence type="ECO:0000313" key="2">
    <source>
        <dbReference type="EMBL" id="OYD08981.1"/>
    </source>
</evidence>
<evidence type="ECO:0000313" key="3">
    <source>
        <dbReference type="Proteomes" id="UP000215459"/>
    </source>
</evidence>
<sequence length="191" mass="22192">MNPVLTLYAETPIRLTLLERRHAPILYRLVETNRTHLQPWLTWVNHMHSLADMESYILRSLSGYACQREAHFGVWWGQWLAGSVTVERIDPVNRVAEIGYWLDQRFTGRGVMSRSVSRLVDYLFDERHINRVEIRTVPANRASRAVARRLGLHYEGTLRQAGYSNGVFVDHELYGLLRSDWKLITGSHPPV</sequence>
<dbReference type="Proteomes" id="UP000215459">
    <property type="component" value="Unassembled WGS sequence"/>
</dbReference>
<reference evidence="2 3" key="1">
    <citation type="submission" date="2017-07" db="EMBL/GenBank/DDBJ databases">
        <title>The genome sequence of Paludifilum halophilum highlights mechanisms for microbial adaptation to high salt environemnts.</title>
        <authorList>
            <person name="Belbahri L."/>
        </authorList>
    </citation>
    <scope>NUCLEOTIDE SEQUENCE [LARGE SCALE GENOMIC DNA]</scope>
    <source>
        <strain evidence="2 3">DSM 102817</strain>
    </source>
</reference>
<feature type="domain" description="N-acetyltransferase" evidence="1">
    <location>
        <begin position="25"/>
        <end position="174"/>
    </location>
</feature>